<dbReference type="PANTHER" id="PTHR42924">
    <property type="entry name" value="EXONUCLEASE"/>
    <property type="match status" value="1"/>
</dbReference>
<reference evidence="2 3" key="1">
    <citation type="journal article" date="2015" name="Infect. Genet. Evol.">
        <title>Genomic sequences of six botulinum neurotoxin-producing strains representing three clostridial species illustrate the mobility and diversity of botulinum neurotoxin genes.</title>
        <authorList>
            <person name="Smith T.J."/>
            <person name="Hill K.K."/>
            <person name="Xie G."/>
            <person name="Foley B.T."/>
            <person name="Williamson C.H."/>
            <person name="Foster J.T."/>
            <person name="Johnson S.L."/>
            <person name="Chertkov O."/>
            <person name="Teshima H."/>
            <person name="Gibbons H.S."/>
            <person name="Johnsky L.A."/>
            <person name="Karavis M.A."/>
            <person name="Smith L.A."/>
        </authorList>
    </citation>
    <scope>NUCLEOTIDE SEQUENCE [LARGE SCALE GENOMIC DNA]</scope>
    <source>
        <strain evidence="2">Sullivan</strain>
    </source>
</reference>
<feature type="domain" description="Polymerase/histidinol phosphatase N-terminal" evidence="1">
    <location>
        <begin position="4"/>
        <end position="69"/>
    </location>
</feature>
<dbReference type="GO" id="GO:0004534">
    <property type="term" value="F:5'-3' RNA exonuclease activity"/>
    <property type="evidence" value="ECO:0007669"/>
    <property type="project" value="TreeGrafter"/>
</dbReference>
<dbReference type="HOGENOM" id="CLU_067347_1_1_9"/>
<sequence>MKKVDFHVHTNFSDGLLSPKAIVKRASNNGVSILAITDHDTIDGISEAIEESKLHNIKIIPGIELSTNYNGESIHVLGYFKDDSYKEKEFVEFLDKIKNRRIHRAKEMIQKLKDLFNIEIKFEDVIKYGENVVARPHIAKAIIDAGYPYTQDYIFDNFIGKGKPAYIETTKITVKEGVDLLHKYNAIVFLAHPILINNSNISEFLQFNFDGIEGVYFLNSKTQETELLDFANKNNLLVSAGSDCHGDFINDTRHGDIGDMKLDENYINLILEKLND</sequence>
<dbReference type="SUPFAM" id="SSF89550">
    <property type="entry name" value="PHP domain-like"/>
    <property type="match status" value="1"/>
</dbReference>
<evidence type="ECO:0000313" key="2">
    <source>
        <dbReference type="EMBL" id="AIY82598.1"/>
    </source>
</evidence>
<dbReference type="SMART" id="SM00481">
    <property type="entry name" value="POLIIIAc"/>
    <property type="match status" value="1"/>
</dbReference>
<dbReference type="PANTHER" id="PTHR42924:SF3">
    <property type="entry name" value="POLYMERASE_HISTIDINOL PHOSPHATASE N-TERMINAL DOMAIN-CONTAINING PROTEIN"/>
    <property type="match status" value="1"/>
</dbReference>
<name>A0A0A7FSQ7_9CLOT</name>
<dbReference type="Gene3D" id="1.10.150.650">
    <property type="match status" value="1"/>
</dbReference>
<dbReference type="InterPro" id="IPR016195">
    <property type="entry name" value="Pol/histidinol_Pase-like"/>
</dbReference>
<proteinExistence type="predicted"/>
<dbReference type="CDD" id="cd07438">
    <property type="entry name" value="PHP_HisPPase_AMP"/>
    <property type="match status" value="1"/>
</dbReference>
<evidence type="ECO:0000259" key="1">
    <source>
        <dbReference type="SMART" id="SM00481"/>
    </source>
</evidence>
<dbReference type="InterPro" id="IPR004013">
    <property type="entry name" value="PHP_dom"/>
</dbReference>
<gene>
    <name evidence="2" type="ORF">U729_1950</name>
</gene>
<dbReference type="KEGG" id="cbv:U729_1950"/>
<evidence type="ECO:0000313" key="3">
    <source>
        <dbReference type="Proteomes" id="UP000030635"/>
    </source>
</evidence>
<dbReference type="InterPro" id="IPR003141">
    <property type="entry name" value="Pol/His_phosphatase_N"/>
</dbReference>
<dbReference type="eggNOG" id="COG0613">
    <property type="taxonomic scope" value="Bacteria"/>
</dbReference>
<dbReference type="Gene3D" id="3.20.20.140">
    <property type="entry name" value="Metal-dependent hydrolases"/>
    <property type="match status" value="1"/>
</dbReference>
<keyword evidence="3" id="KW-1185">Reference proteome</keyword>
<dbReference type="GO" id="GO:0035312">
    <property type="term" value="F:5'-3' DNA exonuclease activity"/>
    <property type="evidence" value="ECO:0007669"/>
    <property type="project" value="TreeGrafter"/>
</dbReference>
<organism evidence="2 3">
    <name type="scientific">Clostridium baratii str. Sullivan</name>
    <dbReference type="NCBI Taxonomy" id="1415775"/>
    <lineage>
        <taxon>Bacteria</taxon>
        <taxon>Bacillati</taxon>
        <taxon>Bacillota</taxon>
        <taxon>Clostridia</taxon>
        <taxon>Eubacteriales</taxon>
        <taxon>Clostridiaceae</taxon>
        <taxon>Clostridium</taxon>
    </lineage>
</organism>
<dbReference type="Pfam" id="PF02811">
    <property type="entry name" value="PHP"/>
    <property type="match status" value="1"/>
</dbReference>
<dbReference type="OrthoDB" id="9791620at2"/>
<dbReference type="RefSeq" id="WP_039314218.1">
    <property type="nucleotide sequence ID" value="NZ_CP006905.1"/>
</dbReference>
<dbReference type="InterPro" id="IPR052018">
    <property type="entry name" value="PHP_domain"/>
</dbReference>
<dbReference type="Proteomes" id="UP000030635">
    <property type="component" value="Chromosome"/>
</dbReference>
<dbReference type="EMBL" id="CP006905">
    <property type="protein sequence ID" value="AIY82598.1"/>
    <property type="molecule type" value="Genomic_DNA"/>
</dbReference>
<dbReference type="STRING" id="1561.NPD11_1062"/>
<protein>
    <submittedName>
        <fullName evidence="2">PHP domain protein</fullName>
    </submittedName>
</protein>
<accession>A0A0A7FSQ7</accession>
<dbReference type="AlphaFoldDB" id="A0A0A7FSQ7"/>